<feature type="transmembrane region" description="Helical" evidence="7">
    <location>
        <begin position="93"/>
        <end position="121"/>
    </location>
</feature>
<evidence type="ECO:0000259" key="9">
    <source>
        <dbReference type="Pfam" id="PF12704"/>
    </source>
</evidence>
<dbReference type="InterPro" id="IPR050250">
    <property type="entry name" value="Macrolide_Exporter_MacB"/>
</dbReference>
<keyword evidence="5 7" id="KW-0472">Membrane</keyword>
<evidence type="ECO:0000256" key="2">
    <source>
        <dbReference type="ARBA" id="ARBA00022475"/>
    </source>
</evidence>
<evidence type="ECO:0000313" key="10">
    <source>
        <dbReference type="EMBL" id="MFC5862826.1"/>
    </source>
</evidence>
<evidence type="ECO:0000256" key="6">
    <source>
        <dbReference type="ARBA" id="ARBA00038076"/>
    </source>
</evidence>
<feature type="transmembrane region" description="Helical" evidence="7">
    <location>
        <begin position="872"/>
        <end position="892"/>
    </location>
</feature>
<name>A0ABW1EEV4_9BACT</name>
<evidence type="ECO:0000256" key="1">
    <source>
        <dbReference type="ARBA" id="ARBA00004651"/>
    </source>
</evidence>
<reference evidence="11" key="1">
    <citation type="journal article" date="2019" name="Int. J. Syst. Evol. Microbiol.">
        <title>The Global Catalogue of Microorganisms (GCM) 10K type strain sequencing project: providing services to taxonomists for standard genome sequencing and annotation.</title>
        <authorList>
            <consortium name="The Broad Institute Genomics Platform"/>
            <consortium name="The Broad Institute Genome Sequencing Center for Infectious Disease"/>
            <person name="Wu L."/>
            <person name="Ma J."/>
        </authorList>
    </citation>
    <scope>NUCLEOTIDE SEQUENCE [LARGE SCALE GENOMIC DNA]</scope>
    <source>
        <strain evidence="11">JCM 4087</strain>
    </source>
</reference>
<comment type="similarity">
    <text evidence="6">Belongs to the ABC-4 integral membrane protein family.</text>
</comment>
<feature type="transmembrane region" description="Helical" evidence="7">
    <location>
        <begin position="827"/>
        <end position="852"/>
    </location>
</feature>
<comment type="subcellular location">
    <subcellularLocation>
        <location evidence="1">Cell membrane</location>
        <topology evidence="1">Multi-pass membrane protein</topology>
    </subcellularLocation>
</comment>
<sequence>MLSDLYIRLRSLFRRAKVDEELDDELRFHQEKQVDKYMRTGMSKDEALRQVRLDFGGVGQVKEDCRDARGISFLDSLVQDLRYSLRMLVKSPVFTTVVIITLALGIGANTAIFTLVNAIMLRSIPVRDPQQLVMAQWSAHHGPSHVGVSSFGDCTHNPEGTTGCTMSYPLFQEIQKQNSVLEDAMAFIGPFQMDLSGNGAAAIAQGQLVSGSYFETLGVLPALGRTLSPDDEKPGAPSVAVLDYGYWQRAFGGSPTVIGRIIHLNNAPFTIIGVTEPGFTRLTPGKSVDLWVSLNQTTTLGLKHIDPTDPTDWWLVVVGRLHAGVSRVQAQAALDSIYKNEMLHGPNKEWDPADDPHLLLLPAQEALTGIRNAYGEPLLLLMAAVGLTLLIACANVAGLMLARAASREREMAVRLAMGASRRRVIRQLLTESLVLSFIGAGLGVLLAPLSVSALASFFSANSYSPLQLDLHVDARILLFTVGVAFLTGVGFGLAPAFRGARTSVTAQLKGNTTTAAASHGRGRLLGLGSVLVILQVTLSMVVLTGAGLLLRSLDKLRNIDPGFDTRNLILFSINPELTGYKDQQITNLYTDLQKRIAALPGVINVTYSSGALLDGGRSSRTMHVQGLADKSSVQVQTLSVGPEYFHTMRIPLLEGRLLNQADTATTNRVLVNRVFVQKYVPGQNPLGLHIGGDDPKDPQWEIVGVVGDTKYDTLRKEVAPTAYMPLASDGATFAIRTQSAPSSLMPAVRNVVNTVDINLPIMRMRTQSDSIDRLLFNERLVGRLLGIFAIVGLLLACIGLYGLLSYEVERRTREIGIRTALGAQRGTIWSMVVWQGIVLMMAGVLVGCGAALGVSRLLKSLLYAVQPTDPATFVLTACLLLLVGILACALPARRATHVDPMTALRCE</sequence>
<feature type="transmembrane region" description="Helical" evidence="7">
    <location>
        <begin position="524"/>
        <end position="550"/>
    </location>
</feature>
<evidence type="ECO:0000256" key="3">
    <source>
        <dbReference type="ARBA" id="ARBA00022692"/>
    </source>
</evidence>
<feature type="transmembrane region" description="Helical" evidence="7">
    <location>
        <begin position="784"/>
        <end position="806"/>
    </location>
</feature>
<feature type="domain" description="ABC3 transporter permease C-terminal" evidence="8">
    <location>
        <begin position="383"/>
        <end position="503"/>
    </location>
</feature>
<dbReference type="NCBIfam" id="TIGR03434">
    <property type="entry name" value="ADOP"/>
    <property type="match status" value="1"/>
</dbReference>
<dbReference type="InterPro" id="IPR003838">
    <property type="entry name" value="ABC3_permease_C"/>
</dbReference>
<proteinExistence type="inferred from homology"/>
<keyword evidence="4 7" id="KW-1133">Transmembrane helix</keyword>
<evidence type="ECO:0000256" key="5">
    <source>
        <dbReference type="ARBA" id="ARBA00023136"/>
    </source>
</evidence>
<evidence type="ECO:0000256" key="7">
    <source>
        <dbReference type="SAM" id="Phobius"/>
    </source>
</evidence>
<keyword evidence="11" id="KW-1185">Reference proteome</keyword>
<evidence type="ECO:0000256" key="4">
    <source>
        <dbReference type="ARBA" id="ARBA00022989"/>
    </source>
</evidence>
<dbReference type="Proteomes" id="UP001596091">
    <property type="component" value="Unassembled WGS sequence"/>
</dbReference>
<protein>
    <submittedName>
        <fullName evidence="10">ADOP family duplicated permease</fullName>
    </submittedName>
</protein>
<dbReference type="Pfam" id="PF02687">
    <property type="entry name" value="FtsX"/>
    <property type="match status" value="2"/>
</dbReference>
<dbReference type="PANTHER" id="PTHR30572:SF4">
    <property type="entry name" value="ABC TRANSPORTER PERMEASE YTRF"/>
    <property type="match status" value="1"/>
</dbReference>
<keyword evidence="2" id="KW-1003">Cell membrane</keyword>
<feature type="transmembrane region" description="Helical" evidence="7">
    <location>
        <begin position="476"/>
        <end position="497"/>
    </location>
</feature>
<keyword evidence="3 7" id="KW-0812">Transmembrane</keyword>
<evidence type="ECO:0000259" key="8">
    <source>
        <dbReference type="Pfam" id="PF02687"/>
    </source>
</evidence>
<dbReference type="Pfam" id="PF12704">
    <property type="entry name" value="MacB_PCD"/>
    <property type="match status" value="2"/>
</dbReference>
<dbReference type="EMBL" id="JBHSPH010000002">
    <property type="protein sequence ID" value="MFC5862826.1"/>
    <property type="molecule type" value="Genomic_DNA"/>
</dbReference>
<feature type="transmembrane region" description="Helical" evidence="7">
    <location>
        <begin position="378"/>
        <end position="402"/>
    </location>
</feature>
<dbReference type="PANTHER" id="PTHR30572">
    <property type="entry name" value="MEMBRANE COMPONENT OF TRANSPORTER-RELATED"/>
    <property type="match status" value="1"/>
</dbReference>
<dbReference type="InterPro" id="IPR025857">
    <property type="entry name" value="MacB_PCD"/>
</dbReference>
<dbReference type="NCBIfam" id="NF038403">
    <property type="entry name" value="perm_prefix_1"/>
    <property type="match status" value="1"/>
</dbReference>
<feature type="transmembrane region" description="Helical" evidence="7">
    <location>
        <begin position="432"/>
        <end position="456"/>
    </location>
</feature>
<dbReference type="RefSeq" id="WP_263336768.1">
    <property type="nucleotide sequence ID" value="NZ_JAGSYH010000003.1"/>
</dbReference>
<dbReference type="InterPro" id="IPR047928">
    <property type="entry name" value="Perm_prefix_1"/>
</dbReference>
<evidence type="ECO:0000313" key="11">
    <source>
        <dbReference type="Proteomes" id="UP001596091"/>
    </source>
</evidence>
<organism evidence="10 11">
    <name type="scientific">Acidicapsa dinghuensis</name>
    <dbReference type="NCBI Taxonomy" id="2218256"/>
    <lineage>
        <taxon>Bacteria</taxon>
        <taxon>Pseudomonadati</taxon>
        <taxon>Acidobacteriota</taxon>
        <taxon>Terriglobia</taxon>
        <taxon>Terriglobales</taxon>
        <taxon>Acidobacteriaceae</taxon>
        <taxon>Acidicapsa</taxon>
    </lineage>
</organism>
<gene>
    <name evidence="10" type="ORF">ACFPT7_11030</name>
</gene>
<accession>A0ABW1EEV4</accession>
<feature type="domain" description="MacB-like periplasmic core" evidence="9">
    <location>
        <begin position="530"/>
        <end position="739"/>
    </location>
</feature>
<dbReference type="InterPro" id="IPR017800">
    <property type="entry name" value="ADOP"/>
</dbReference>
<comment type="caution">
    <text evidence="10">The sequence shown here is derived from an EMBL/GenBank/DDBJ whole genome shotgun (WGS) entry which is preliminary data.</text>
</comment>
<feature type="domain" description="ABC3 transporter permease C-terminal" evidence="8">
    <location>
        <begin position="787"/>
        <end position="900"/>
    </location>
</feature>
<feature type="domain" description="MacB-like periplasmic core" evidence="9">
    <location>
        <begin position="96"/>
        <end position="336"/>
    </location>
</feature>